<reference evidence="1" key="2">
    <citation type="journal article" date="2019" name="Genome Biol. Evol.">
        <title>Day and night: Metabolic profiles and evolutionary relationships of six axenic non-marine cyanobacteria.</title>
        <authorList>
            <person name="Will S.E."/>
            <person name="Henke P."/>
            <person name="Boedeker C."/>
            <person name="Huang S."/>
            <person name="Brinkmann H."/>
            <person name="Rohde M."/>
            <person name="Jarek M."/>
            <person name="Friedl T."/>
            <person name="Seufert S."/>
            <person name="Schumacher M."/>
            <person name="Overmann J."/>
            <person name="Neumann-Schaal M."/>
            <person name="Petersen J."/>
        </authorList>
    </citation>
    <scope>NUCLEOTIDE SEQUENCE [LARGE SCALE GENOMIC DNA]</scope>
    <source>
        <strain evidence="1">PCC 7102</strain>
    </source>
</reference>
<dbReference type="RefSeq" id="WP_127080874.1">
    <property type="nucleotide sequence ID" value="NZ_RSCL01000005.1"/>
</dbReference>
<gene>
    <name evidence="1" type="ORF">DSM106972_022750</name>
</gene>
<proteinExistence type="predicted"/>
<protein>
    <recommendedName>
        <fullName evidence="3">Transcriptional regulator</fullName>
    </recommendedName>
</protein>
<keyword evidence="2" id="KW-1185">Reference proteome</keyword>
<organism evidence="1 2">
    <name type="scientific">Dulcicalothrix desertica PCC 7102</name>
    <dbReference type="NCBI Taxonomy" id="232991"/>
    <lineage>
        <taxon>Bacteria</taxon>
        <taxon>Bacillati</taxon>
        <taxon>Cyanobacteriota</taxon>
        <taxon>Cyanophyceae</taxon>
        <taxon>Nostocales</taxon>
        <taxon>Calotrichaceae</taxon>
        <taxon>Dulcicalothrix</taxon>
    </lineage>
</organism>
<dbReference type="EMBL" id="RSCL01000005">
    <property type="protein sequence ID" value="RUT07014.1"/>
    <property type="molecule type" value="Genomic_DNA"/>
</dbReference>
<comment type="caution">
    <text evidence="1">The sequence shown here is derived from an EMBL/GenBank/DDBJ whole genome shotgun (WGS) entry which is preliminary data.</text>
</comment>
<sequence>MTKNQPQTITTEKQNEEAIALAQDLEHRVNRTLEEETPLELLVTLIEKFEESHYPIPKGTGNSMLLHLMEARSLEPEKLVEVIGSKEAVLEIINQKRNISESQAKALAEFFQLDIRGCLKSQIRYKLSF</sequence>
<name>A0A433VLM0_9CYAN</name>
<evidence type="ECO:0000313" key="1">
    <source>
        <dbReference type="EMBL" id="RUT07014.1"/>
    </source>
</evidence>
<accession>A0A433VLM0</accession>
<reference evidence="1" key="1">
    <citation type="submission" date="2018-12" db="EMBL/GenBank/DDBJ databases">
        <authorList>
            <person name="Will S."/>
            <person name="Neumann-Schaal M."/>
            <person name="Henke P."/>
        </authorList>
    </citation>
    <scope>NUCLEOTIDE SEQUENCE</scope>
    <source>
        <strain evidence="1">PCC 7102</strain>
    </source>
</reference>
<dbReference type="OrthoDB" id="464133at2"/>
<dbReference type="Proteomes" id="UP000271624">
    <property type="component" value="Unassembled WGS sequence"/>
</dbReference>
<dbReference type="AlphaFoldDB" id="A0A433VLM0"/>
<evidence type="ECO:0008006" key="3">
    <source>
        <dbReference type="Google" id="ProtNLM"/>
    </source>
</evidence>
<evidence type="ECO:0000313" key="2">
    <source>
        <dbReference type="Proteomes" id="UP000271624"/>
    </source>
</evidence>